<feature type="transmembrane region" description="Helical" evidence="1">
    <location>
        <begin position="6"/>
        <end position="23"/>
    </location>
</feature>
<dbReference type="SMART" id="SM00086">
    <property type="entry name" value="PAC"/>
    <property type="match status" value="2"/>
</dbReference>
<keyword evidence="1" id="KW-1133">Transmembrane helix</keyword>
<dbReference type="RefSeq" id="WP_147669571.1">
    <property type="nucleotide sequence ID" value="NZ_CP120678.1"/>
</dbReference>
<dbReference type="PROSITE" id="PS50113">
    <property type="entry name" value="PAC"/>
    <property type="match status" value="1"/>
</dbReference>
<dbReference type="EC" id="2.7.7.65" evidence="5"/>
<protein>
    <submittedName>
        <fullName evidence="5">Diguanylate cyclase</fullName>
        <ecNumber evidence="5">2.7.7.65</ecNumber>
    </submittedName>
</protein>
<accession>A0A9Y2EV67</accession>
<dbReference type="FunFam" id="3.30.70.270:FF:000001">
    <property type="entry name" value="Diguanylate cyclase domain protein"/>
    <property type="match status" value="1"/>
</dbReference>
<dbReference type="Gene3D" id="3.30.70.270">
    <property type="match status" value="1"/>
</dbReference>
<dbReference type="PANTHER" id="PTHR44757:SF2">
    <property type="entry name" value="BIOFILM ARCHITECTURE MAINTENANCE PROTEIN MBAA"/>
    <property type="match status" value="1"/>
</dbReference>
<keyword evidence="1" id="KW-0472">Membrane</keyword>
<keyword evidence="6" id="KW-1185">Reference proteome</keyword>
<dbReference type="InterPro" id="IPR000014">
    <property type="entry name" value="PAS"/>
</dbReference>
<gene>
    <name evidence="5" type="ORF">P3F81_11855</name>
</gene>
<feature type="domain" description="PAC" evidence="3">
    <location>
        <begin position="239"/>
        <end position="290"/>
    </location>
</feature>
<dbReference type="SUPFAM" id="SSF55073">
    <property type="entry name" value="Nucleotide cyclase"/>
    <property type="match status" value="1"/>
</dbReference>
<dbReference type="NCBIfam" id="TIGR00229">
    <property type="entry name" value="sensory_box"/>
    <property type="match status" value="1"/>
</dbReference>
<proteinExistence type="predicted"/>
<dbReference type="AlphaFoldDB" id="A0A9Y2EV67"/>
<dbReference type="SUPFAM" id="SSF55785">
    <property type="entry name" value="PYP-like sensor domain (PAS domain)"/>
    <property type="match status" value="3"/>
</dbReference>
<dbReference type="PANTHER" id="PTHR44757">
    <property type="entry name" value="DIGUANYLATE CYCLASE DGCP"/>
    <property type="match status" value="1"/>
</dbReference>
<dbReference type="Pfam" id="PF00990">
    <property type="entry name" value="GGDEF"/>
    <property type="match status" value="1"/>
</dbReference>
<organism evidence="5 6">
    <name type="scientific">Selenobaculum gibii</name>
    <dbReference type="NCBI Taxonomy" id="3054208"/>
    <lineage>
        <taxon>Bacteria</taxon>
        <taxon>Bacillati</taxon>
        <taxon>Bacillota</taxon>
        <taxon>Negativicutes</taxon>
        <taxon>Selenomonadales</taxon>
        <taxon>Selenomonadaceae</taxon>
        <taxon>Selenobaculum</taxon>
    </lineage>
</organism>
<dbReference type="Pfam" id="PF08447">
    <property type="entry name" value="PAS_3"/>
    <property type="match status" value="2"/>
</dbReference>
<evidence type="ECO:0000313" key="6">
    <source>
        <dbReference type="Proteomes" id="UP001243623"/>
    </source>
</evidence>
<dbReference type="InterPro" id="IPR001610">
    <property type="entry name" value="PAC"/>
</dbReference>
<dbReference type="InterPro" id="IPR043128">
    <property type="entry name" value="Rev_trsase/Diguanyl_cyclase"/>
</dbReference>
<dbReference type="GO" id="GO:0052621">
    <property type="term" value="F:diguanylate cyclase activity"/>
    <property type="evidence" value="ECO:0007669"/>
    <property type="project" value="UniProtKB-EC"/>
</dbReference>
<dbReference type="InterPro" id="IPR052155">
    <property type="entry name" value="Biofilm_reg_signaling"/>
</dbReference>
<evidence type="ECO:0000256" key="1">
    <source>
        <dbReference type="SAM" id="Phobius"/>
    </source>
</evidence>
<keyword evidence="5" id="KW-0548">Nucleotidyltransferase</keyword>
<dbReference type="PROSITE" id="PS50112">
    <property type="entry name" value="PAS"/>
    <property type="match status" value="1"/>
</dbReference>
<keyword evidence="1" id="KW-0812">Transmembrane</keyword>
<dbReference type="CDD" id="cd00130">
    <property type="entry name" value="PAS"/>
    <property type="match status" value="3"/>
</dbReference>
<dbReference type="InterPro" id="IPR029787">
    <property type="entry name" value="Nucleotide_cyclase"/>
</dbReference>
<dbReference type="Proteomes" id="UP001243623">
    <property type="component" value="Chromosome"/>
</dbReference>
<reference evidence="5" key="1">
    <citation type="submission" date="2023-03" db="EMBL/GenBank/DDBJ databases">
        <title>Selenobaculum gbiensis gen. nov. sp. nov., a new bacterium isolated from the gut microbiota of IBD patient.</title>
        <authorList>
            <person name="Yeo S."/>
            <person name="Park H."/>
            <person name="Huh C.S."/>
        </authorList>
    </citation>
    <scope>NUCLEOTIDE SEQUENCE</scope>
    <source>
        <strain evidence="5">ICN-92133</strain>
    </source>
</reference>
<dbReference type="Gene3D" id="3.30.450.20">
    <property type="entry name" value="PAS domain"/>
    <property type="match status" value="3"/>
</dbReference>
<evidence type="ECO:0000259" key="3">
    <source>
        <dbReference type="PROSITE" id="PS50113"/>
    </source>
</evidence>
<dbReference type="InterPro" id="IPR000160">
    <property type="entry name" value="GGDEF_dom"/>
</dbReference>
<feature type="domain" description="GGDEF" evidence="4">
    <location>
        <begin position="450"/>
        <end position="583"/>
    </location>
</feature>
<dbReference type="NCBIfam" id="TIGR00254">
    <property type="entry name" value="GGDEF"/>
    <property type="match status" value="1"/>
</dbReference>
<name>A0A9Y2EV67_9FIRM</name>
<keyword evidence="5" id="KW-0808">Transferase</keyword>
<dbReference type="CDD" id="cd01949">
    <property type="entry name" value="GGDEF"/>
    <property type="match status" value="1"/>
</dbReference>
<evidence type="ECO:0000259" key="2">
    <source>
        <dbReference type="PROSITE" id="PS50112"/>
    </source>
</evidence>
<dbReference type="InterPro" id="IPR013655">
    <property type="entry name" value="PAS_fold_3"/>
</dbReference>
<dbReference type="KEGG" id="sgbi:P3F81_11855"/>
<dbReference type="InterPro" id="IPR000700">
    <property type="entry name" value="PAS-assoc_C"/>
</dbReference>
<evidence type="ECO:0000313" key="5">
    <source>
        <dbReference type="EMBL" id="WIW70564.1"/>
    </source>
</evidence>
<sequence>MENVAIFKYLSTFILVALIFLLYRKSKEIERLESAKDELSNIQKDMGLYCQRISDDLSLTLQPSDGLLSLTVYTPEDILLKFNNQFAELIHTNDRPKVLSAFIEAKSTNQNIEINFRLRHRKLNIIWIKSIISYSLQEKNFCCLMEDITKYVESNQRLKQAEADIETITNNISGGVATFKFDDDLTILYANDRYYKTIGYSQDEVSAIYKNKSIYFIAPDTIEQQRYVIKEQIKENKQLTFEMKICKKDGSYLWLRATGHLKYNANNEAIFPCVLMDITNLKKAENQWQLENERYRVATELTNDTVFDYNIITDTLVHTKQDNNAYPCTPIIPNFSDNIFNLPFIHPDDKSILKSFCSDLQSGKSTLLAELRLLGENNHYIWCNIKGKTIYSDDNIPIRVIGKIINIDSQKKQLEYLRQKSQSDSLTNLYNKATTQELIDRYIATHSQKQNHALMIIDIDDFKAINDTCGHLFGDEVLMQVTTQLKALFGKEDIVGRIGGDEFVVFMGNIQSMRDIQAKASTISRIFRDTCYREMQPLSISCSIGISLYPNDGMTYVELLNNADKALYSTKHSGKNSFSVFDSQDNIDYFLARDKMSF</sequence>
<dbReference type="InterPro" id="IPR035965">
    <property type="entry name" value="PAS-like_dom_sf"/>
</dbReference>
<feature type="domain" description="PAS" evidence="2">
    <location>
        <begin position="161"/>
        <end position="236"/>
    </location>
</feature>
<dbReference type="PROSITE" id="PS50887">
    <property type="entry name" value="GGDEF"/>
    <property type="match status" value="1"/>
</dbReference>
<dbReference type="SMART" id="SM00267">
    <property type="entry name" value="GGDEF"/>
    <property type="match status" value="1"/>
</dbReference>
<dbReference type="EMBL" id="CP120678">
    <property type="protein sequence ID" value="WIW70564.1"/>
    <property type="molecule type" value="Genomic_DNA"/>
</dbReference>
<evidence type="ECO:0000259" key="4">
    <source>
        <dbReference type="PROSITE" id="PS50887"/>
    </source>
</evidence>